<dbReference type="PANTHER" id="PTHR30121:SF6">
    <property type="entry name" value="SLR6007 PROTEIN"/>
    <property type="match status" value="1"/>
</dbReference>
<evidence type="ECO:0000313" key="3">
    <source>
        <dbReference type="Proteomes" id="UP000198310"/>
    </source>
</evidence>
<evidence type="ECO:0000313" key="2">
    <source>
        <dbReference type="EMBL" id="SNR99409.1"/>
    </source>
</evidence>
<dbReference type="RefSeq" id="WP_089334215.1">
    <property type="nucleotide sequence ID" value="NZ_FZNS01000015.1"/>
</dbReference>
<dbReference type="PANTHER" id="PTHR30121">
    <property type="entry name" value="UNCHARACTERIZED PROTEIN YJGR-RELATED"/>
    <property type="match status" value="1"/>
</dbReference>
<protein>
    <recommendedName>
        <fullName evidence="1">Helicase HerA central domain-containing protein</fullName>
    </recommendedName>
</protein>
<dbReference type="Proteomes" id="UP000198310">
    <property type="component" value="Unassembled WGS sequence"/>
</dbReference>
<dbReference type="InterPro" id="IPR051162">
    <property type="entry name" value="T4SS_component"/>
</dbReference>
<dbReference type="Pfam" id="PF01935">
    <property type="entry name" value="DUF87"/>
    <property type="match status" value="1"/>
</dbReference>
<dbReference type="InterPro" id="IPR027417">
    <property type="entry name" value="P-loop_NTPase"/>
</dbReference>
<dbReference type="EMBL" id="FZNS01000015">
    <property type="protein sequence ID" value="SNR99409.1"/>
    <property type="molecule type" value="Genomic_DNA"/>
</dbReference>
<reference evidence="3" key="1">
    <citation type="submission" date="2017-06" db="EMBL/GenBank/DDBJ databases">
        <authorList>
            <person name="Varghese N."/>
            <person name="Submissions S."/>
        </authorList>
    </citation>
    <scope>NUCLEOTIDE SEQUENCE [LARGE SCALE GENOMIC DNA]</scope>
    <source>
        <strain evidence="3">DSM 28041</strain>
    </source>
</reference>
<proteinExistence type="predicted"/>
<dbReference type="AlphaFoldDB" id="A0A239AV63"/>
<accession>A0A239AV63</accession>
<keyword evidence="3" id="KW-1185">Reference proteome</keyword>
<dbReference type="Gene3D" id="3.40.50.300">
    <property type="entry name" value="P-loop containing nucleotide triphosphate hydrolases"/>
    <property type="match status" value="2"/>
</dbReference>
<feature type="domain" description="Helicase HerA central" evidence="1">
    <location>
        <begin position="166"/>
        <end position="365"/>
    </location>
</feature>
<organism evidence="2 3">
    <name type="scientific">Hymenobacter mucosus</name>
    <dbReference type="NCBI Taxonomy" id="1411120"/>
    <lineage>
        <taxon>Bacteria</taxon>
        <taxon>Pseudomonadati</taxon>
        <taxon>Bacteroidota</taxon>
        <taxon>Cytophagia</taxon>
        <taxon>Cytophagales</taxon>
        <taxon>Hymenobacteraceae</taxon>
        <taxon>Hymenobacter</taxon>
    </lineage>
</organism>
<name>A0A239AV63_9BACT</name>
<evidence type="ECO:0000259" key="1">
    <source>
        <dbReference type="Pfam" id="PF01935"/>
    </source>
</evidence>
<dbReference type="InterPro" id="IPR002789">
    <property type="entry name" value="HerA_central"/>
</dbReference>
<sequence length="537" mass="59469">MAATHTQTAVIRFVGIRQSEEVLAQTTALRALLEQQLNLPEYRAETKPVVMTQNLVQRLALMAGLSQPGPRSADAAGSLRIPGTFHDTVFSRGDFQALFSALLKLRYPADTDWETPTVRDRILNHEMLRGMVYLQDPNHLEGWLLNAATGLRGDGAGRVPAINLHVGTYEGDMPATLNLNGADVTNTQILIAGSTGSGKSNLLAVLLQQLRAATVETSFPVNFLLFDYKGEFSDPANSSWLTHFEVSPDDCLLDPVHQPLPFSPFKNFEGKPQNAINLYASEISEAFKALDPRTVISANMANTLTQAVINAYKHSAGQPISFALIDKYYVALLPAKDADKMDSVRSILQQLIRSKLFRDTDDVDLIRRSFIVKMDGFPKDGAVAKAIVYFTISKLNNLYEELPKQQVSGGLVELRHFTIIDEAHYMLDFDNRPLRNLIAVGRNKGLSIILATQNMESFKSDYFDFYANAQYPLLMKQQTINDKIVKDLFGVASGGEFNEIKQAISELGKGEMLVRNATAAALGMGKKYKKIRVTHLI</sequence>
<gene>
    <name evidence="2" type="ORF">SAMN06269173_11560</name>
</gene>
<dbReference type="SUPFAM" id="SSF52540">
    <property type="entry name" value="P-loop containing nucleoside triphosphate hydrolases"/>
    <property type="match status" value="1"/>
</dbReference>